<dbReference type="Gene3D" id="1.20.1270.10">
    <property type="match status" value="1"/>
</dbReference>
<dbReference type="InterPro" id="IPR029048">
    <property type="entry name" value="HSP70_C_sf"/>
</dbReference>
<protein>
    <submittedName>
        <fullName evidence="7">Uncharacterized protein</fullName>
    </submittedName>
</protein>
<dbReference type="Gene3D" id="3.90.640.10">
    <property type="entry name" value="Actin, Chain A, domain 4"/>
    <property type="match status" value="1"/>
</dbReference>
<dbReference type="PROSITE" id="PS00329">
    <property type="entry name" value="HSP70_2"/>
    <property type="match status" value="1"/>
</dbReference>
<evidence type="ECO:0000313" key="7">
    <source>
        <dbReference type="EMBL" id="KAK1696981.1"/>
    </source>
</evidence>
<dbReference type="InterPro" id="IPR029047">
    <property type="entry name" value="HSP70_peptide-bd_sf"/>
</dbReference>
<dbReference type="Pfam" id="PF00012">
    <property type="entry name" value="HSP70"/>
    <property type="match status" value="1"/>
</dbReference>
<dbReference type="GO" id="GO:0140662">
    <property type="term" value="F:ATP-dependent protein folding chaperone"/>
    <property type="evidence" value="ECO:0007669"/>
    <property type="project" value="InterPro"/>
</dbReference>
<dbReference type="GO" id="GO:0005788">
    <property type="term" value="C:endoplasmic reticulum lumen"/>
    <property type="evidence" value="ECO:0007669"/>
    <property type="project" value="UniProtKB-SubCell"/>
</dbReference>
<dbReference type="PRINTS" id="PR00301">
    <property type="entry name" value="HEATSHOCK70"/>
</dbReference>
<keyword evidence="8" id="KW-1185">Reference proteome</keyword>
<evidence type="ECO:0000256" key="3">
    <source>
        <dbReference type="ARBA" id="ARBA00022741"/>
    </source>
</evidence>
<dbReference type="AlphaFoldDB" id="A0AAD8TZB1"/>
<reference evidence="7" key="1">
    <citation type="submission" date="2023-07" db="EMBL/GenBank/DDBJ databases">
        <title>A chromosome-level genome assembly of Lolium multiflorum.</title>
        <authorList>
            <person name="Chen Y."/>
            <person name="Copetti D."/>
            <person name="Kolliker R."/>
            <person name="Studer B."/>
        </authorList>
    </citation>
    <scope>NUCLEOTIDE SEQUENCE</scope>
    <source>
        <strain evidence="7">02402/16</strain>
        <tissue evidence="7">Leaf</tissue>
    </source>
</reference>
<dbReference type="InterPro" id="IPR013126">
    <property type="entry name" value="Hsp_70_fam"/>
</dbReference>
<dbReference type="Proteomes" id="UP001231189">
    <property type="component" value="Unassembled WGS sequence"/>
</dbReference>
<keyword evidence="6" id="KW-0732">Signal</keyword>
<organism evidence="7 8">
    <name type="scientific">Lolium multiflorum</name>
    <name type="common">Italian ryegrass</name>
    <name type="synonym">Lolium perenne subsp. multiflorum</name>
    <dbReference type="NCBI Taxonomy" id="4521"/>
    <lineage>
        <taxon>Eukaryota</taxon>
        <taxon>Viridiplantae</taxon>
        <taxon>Streptophyta</taxon>
        <taxon>Embryophyta</taxon>
        <taxon>Tracheophyta</taxon>
        <taxon>Spermatophyta</taxon>
        <taxon>Magnoliopsida</taxon>
        <taxon>Liliopsida</taxon>
        <taxon>Poales</taxon>
        <taxon>Poaceae</taxon>
        <taxon>BOP clade</taxon>
        <taxon>Pooideae</taxon>
        <taxon>Poodae</taxon>
        <taxon>Poeae</taxon>
        <taxon>Poeae Chloroplast Group 2 (Poeae type)</taxon>
        <taxon>Loliodinae</taxon>
        <taxon>Loliinae</taxon>
        <taxon>Lolium</taxon>
    </lineage>
</organism>
<dbReference type="SUPFAM" id="SSF100934">
    <property type="entry name" value="Heat shock protein 70kD (HSP70), C-terminal subdomain"/>
    <property type="match status" value="1"/>
</dbReference>
<evidence type="ECO:0000256" key="2">
    <source>
        <dbReference type="ARBA" id="ARBA00007381"/>
    </source>
</evidence>
<dbReference type="Gene3D" id="3.30.420.40">
    <property type="match status" value="2"/>
</dbReference>
<dbReference type="InterPro" id="IPR043129">
    <property type="entry name" value="ATPase_NBD"/>
</dbReference>
<dbReference type="FunFam" id="3.30.30.30:FF:000005">
    <property type="entry name" value="Heat shock protein ssb1"/>
    <property type="match status" value="1"/>
</dbReference>
<dbReference type="Gene3D" id="2.60.34.10">
    <property type="entry name" value="Substrate Binding Domain Of DNAk, Chain A, domain 1"/>
    <property type="match status" value="1"/>
</dbReference>
<dbReference type="FunFam" id="3.90.640.10:FF:000002">
    <property type="entry name" value="Heat shock 70 kDa"/>
    <property type="match status" value="1"/>
</dbReference>
<accession>A0AAD8TZB1</accession>
<evidence type="ECO:0000256" key="6">
    <source>
        <dbReference type="SAM" id="SignalP"/>
    </source>
</evidence>
<sequence>MAHAAALLLWLLLIGSLNLAASLLDFPSRLAEDRDVIGIDLGATYSHVAVYQDGHVVVLPNEEGNRATPSQVAFINGGRRLVGEAAKDQLAASTIYGAAKRLLGRRFSDEAVQRVIELLPFAVVDKGERPYVRVPVGGGGDDVLVLRPEEIVAEVLAKLKGTAEAFLGRKVTKAVITVPAYYNDAQRQATRDAGVIAGLKVVRMINDPSAAAIAYGLDKGYDKKTLVFDLGGGTFDVTVLLFEEGVFEVLSISGDSHLGGEDFDQRVTDHFVEVIKQKHGRDITGDSRAMQRLRRECERAKRTLSNQHQERVEVEALFDGVDFSEPLTRAQFEELNEDLFLKAMAQLQKAMADAGLDMREIDHIILAGGSTRIPKVQQLVKDYFDGKEPLRGINPDEAIAFGAAAHGSYLAGHDREEPHMNRYWSWSEPAIGIETDDGKMTPLIPRNPTLPTKKTHVLTTFWDKRSTVGIKVFQGDRSETQHCRLLGQLELSDIPTARRDIEVTMEVAEEYVGKLRVEATDQRSGKSESVIIYHGGRLSPEEIARMVREGEAWQARDELEAYMRSITDGVDGKMEPEEAEKLEEAVSKAREWLDINPVAEKEDYEKNLRELAEVCDPVVLDVHQRFLRAGRDDDEL</sequence>
<proteinExistence type="inferred from homology"/>
<gene>
    <name evidence="7" type="ORF">QYE76_013678</name>
</gene>
<evidence type="ECO:0000313" key="8">
    <source>
        <dbReference type="Proteomes" id="UP001231189"/>
    </source>
</evidence>
<comment type="similarity">
    <text evidence="2 5">Belongs to the heat shock protein 70 family.</text>
</comment>
<evidence type="ECO:0000256" key="4">
    <source>
        <dbReference type="ARBA" id="ARBA00022840"/>
    </source>
</evidence>
<dbReference type="PROSITE" id="PS01036">
    <property type="entry name" value="HSP70_3"/>
    <property type="match status" value="1"/>
</dbReference>
<evidence type="ECO:0000256" key="1">
    <source>
        <dbReference type="ARBA" id="ARBA00004319"/>
    </source>
</evidence>
<dbReference type="PANTHER" id="PTHR19375">
    <property type="entry name" value="HEAT SHOCK PROTEIN 70KDA"/>
    <property type="match status" value="1"/>
</dbReference>
<comment type="subcellular location">
    <subcellularLocation>
        <location evidence="1">Endoplasmic reticulum lumen</location>
    </subcellularLocation>
</comment>
<dbReference type="InterPro" id="IPR018181">
    <property type="entry name" value="Heat_shock_70_CS"/>
</dbReference>
<dbReference type="SUPFAM" id="SSF100920">
    <property type="entry name" value="Heat shock protein 70kD (HSP70), peptide-binding domain"/>
    <property type="match status" value="1"/>
</dbReference>
<comment type="caution">
    <text evidence="7">The sequence shown here is derived from an EMBL/GenBank/DDBJ whole genome shotgun (WGS) entry which is preliminary data.</text>
</comment>
<keyword evidence="3 5" id="KW-0547">Nucleotide-binding</keyword>
<dbReference type="SUPFAM" id="SSF53067">
    <property type="entry name" value="Actin-like ATPase domain"/>
    <property type="match status" value="2"/>
</dbReference>
<feature type="chain" id="PRO_5042031190" evidence="6">
    <location>
        <begin position="21"/>
        <end position="636"/>
    </location>
</feature>
<dbReference type="GO" id="GO:0005524">
    <property type="term" value="F:ATP binding"/>
    <property type="evidence" value="ECO:0007669"/>
    <property type="project" value="UniProtKB-KW"/>
</dbReference>
<keyword evidence="4 5" id="KW-0067">ATP-binding</keyword>
<feature type="signal peptide" evidence="6">
    <location>
        <begin position="1"/>
        <end position="20"/>
    </location>
</feature>
<name>A0AAD8TZB1_LOLMU</name>
<dbReference type="EMBL" id="JAUUTY010000001">
    <property type="protein sequence ID" value="KAK1696981.1"/>
    <property type="molecule type" value="Genomic_DNA"/>
</dbReference>
<evidence type="ECO:0000256" key="5">
    <source>
        <dbReference type="RuleBase" id="RU003322"/>
    </source>
</evidence>